<dbReference type="InterPro" id="IPR009057">
    <property type="entry name" value="Homeodomain-like_sf"/>
</dbReference>
<dbReference type="Pfam" id="PF13305">
    <property type="entry name" value="TetR_C_33"/>
    <property type="match status" value="1"/>
</dbReference>
<evidence type="ECO:0000256" key="2">
    <source>
        <dbReference type="ARBA" id="ARBA00023125"/>
    </source>
</evidence>
<dbReference type="PANTHER" id="PTHR30055:SF220">
    <property type="entry name" value="TETR-FAMILY REGULATORY PROTEIN"/>
    <property type="match status" value="1"/>
</dbReference>
<dbReference type="SUPFAM" id="SSF48498">
    <property type="entry name" value="Tetracyclin repressor-like, C-terminal domain"/>
    <property type="match status" value="1"/>
</dbReference>
<feature type="DNA-binding region" description="H-T-H motif" evidence="4">
    <location>
        <begin position="41"/>
        <end position="60"/>
    </location>
</feature>
<protein>
    <submittedName>
        <fullName evidence="6">TetR family transcriptional regulator</fullName>
    </submittedName>
</protein>
<name>A0A2T4Z0Z7_9HYPH</name>
<evidence type="ECO:0000256" key="3">
    <source>
        <dbReference type="ARBA" id="ARBA00023163"/>
    </source>
</evidence>
<keyword evidence="3" id="KW-0804">Transcription</keyword>
<gene>
    <name evidence="6" type="ORF">C8P69_10643</name>
</gene>
<dbReference type="EMBL" id="PZZL01000006">
    <property type="protein sequence ID" value="PTM53390.1"/>
    <property type="molecule type" value="Genomic_DNA"/>
</dbReference>
<dbReference type="PRINTS" id="PR00455">
    <property type="entry name" value="HTHTETR"/>
</dbReference>
<dbReference type="GO" id="GO:0000976">
    <property type="term" value="F:transcription cis-regulatory region binding"/>
    <property type="evidence" value="ECO:0007669"/>
    <property type="project" value="TreeGrafter"/>
</dbReference>
<dbReference type="Gene3D" id="1.10.357.10">
    <property type="entry name" value="Tetracycline Repressor, domain 2"/>
    <property type="match status" value="1"/>
</dbReference>
<dbReference type="GO" id="GO:0003700">
    <property type="term" value="F:DNA-binding transcription factor activity"/>
    <property type="evidence" value="ECO:0007669"/>
    <property type="project" value="TreeGrafter"/>
</dbReference>
<dbReference type="AlphaFoldDB" id="A0A2T4Z0Z7"/>
<dbReference type="PANTHER" id="PTHR30055">
    <property type="entry name" value="HTH-TYPE TRANSCRIPTIONAL REGULATOR RUTR"/>
    <property type="match status" value="1"/>
</dbReference>
<evidence type="ECO:0000313" key="7">
    <source>
        <dbReference type="Proteomes" id="UP000241808"/>
    </source>
</evidence>
<evidence type="ECO:0000256" key="4">
    <source>
        <dbReference type="PROSITE-ProRule" id="PRU00335"/>
    </source>
</evidence>
<dbReference type="Pfam" id="PF00440">
    <property type="entry name" value="TetR_N"/>
    <property type="match status" value="1"/>
</dbReference>
<comment type="caution">
    <text evidence="6">The sequence shown here is derived from an EMBL/GenBank/DDBJ whole genome shotgun (WGS) entry which is preliminary data.</text>
</comment>
<dbReference type="Proteomes" id="UP000241808">
    <property type="component" value="Unassembled WGS sequence"/>
</dbReference>
<sequence length="204" mass="21503">MASEPDKTLAERRGYHHGNLREVLLEAARRLIAERGPAGFTLSDAAKLAGVSPAAPYRHFKDRQALLREVAMQGFAELGRRLGAASAAGGKDGFLAMGRAYLAFAREEPAYYAAMFNTGHPGTTPSGDDPGFAALERAVGQYLGITDRAKVRSAALLVFALTHGLASLATPDSIATPGGLTDPEDLLDRGVEALLRGLSMPSGR</sequence>
<dbReference type="InterPro" id="IPR050109">
    <property type="entry name" value="HTH-type_TetR-like_transc_reg"/>
</dbReference>
<dbReference type="InterPro" id="IPR001647">
    <property type="entry name" value="HTH_TetR"/>
</dbReference>
<feature type="domain" description="HTH tetR-type" evidence="5">
    <location>
        <begin position="18"/>
        <end position="78"/>
    </location>
</feature>
<evidence type="ECO:0000256" key="1">
    <source>
        <dbReference type="ARBA" id="ARBA00023015"/>
    </source>
</evidence>
<dbReference type="InterPro" id="IPR036271">
    <property type="entry name" value="Tet_transcr_reg_TetR-rel_C_sf"/>
</dbReference>
<dbReference type="InterPro" id="IPR025996">
    <property type="entry name" value="MT1864/Rv1816-like_C"/>
</dbReference>
<keyword evidence="7" id="KW-1185">Reference proteome</keyword>
<dbReference type="RefSeq" id="WP_108178179.1">
    <property type="nucleotide sequence ID" value="NZ_PZZL01000006.1"/>
</dbReference>
<keyword evidence="2 4" id="KW-0238">DNA-binding</keyword>
<evidence type="ECO:0000259" key="5">
    <source>
        <dbReference type="PROSITE" id="PS50977"/>
    </source>
</evidence>
<dbReference type="PROSITE" id="PS50977">
    <property type="entry name" value="HTH_TETR_2"/>
    <property type="match status" value="1"/>
</dbReference>
<dbReference type="OrthoDB" id="7056813at2"/>
<organism evidence="6 7">
    <name type="scientific">Phreatobacter oligotrophus</name>
    <dbReference type="NCBI Taxonomy" id="1122261"/>
    <lineage>
        <taxon>Bacteria</taxon>
        <taxon>Pseudomonadati</taxon>
        <taxon>Pseudomonadota</taxon>
        <taxon>Alphaproteobacteria</taxon>
        <taxon>Hyphomicrobiales</taxon>
        <taxon>Phreatobacteraceae</taxon>
        <taxon>Phreatobacter</taxon>
    </lineage>
</organism>
<dbReference type="SUPFAM" id="SSF46689">
    <property type="entry name" value="Homeodomain-like"/>
    <property type="match status" value="1"/>
</dbReference>
<proteinExistence type="predicted"/>
<evidence type="ECO:0000313" key="6">
    <source>
        <dbReference type="EMBL" id="PTM53390.1"/>
    </source>
</evidence>
<reference evidence="6 7" key="1">
    <citation type="submission" date="2018-04" db="EMBL/GenBank/DDBJ databases">
        <title>Genomic Encyclopedia of Archaeal and Bacterial Type Strains, Phase II (KMG-II): from individual species to whole genera.</title>
        <authorList>
            <person name="Goeker M."/>
        </authorList>
    </citation>
    <scope>NUCLEOTIDE SEQUENCE [LARGE SCALE GENOMIC DNA]</scope>
    <source>
        <strain evidence="6 7">DSM 25521</strain>
    </source>
</reference>
<accession>A0A2T4Z0Z7</accession>
<keyword evidence="1" id="KW-0805">Transcription regulation</keyword>